<protein>
    <recommendedName>
        <fullName evidence="7">Xylanolytic transcriptional activator regulatory domain-containing protein</fullName>
    </recommendedName>
</protein>
<keyword evidence="4" id="KW-0804">Transcription</keyword>
<dbReference type="GO" id="GO:0005634">
    <property type="term" value="C:nucleus"/>
    <property type="evidence" value="ECO:0007669"/>
    <property type="project" value="UniProtKB-SubCell"/>
</dbReference>
<gene>
    <name evidence="8" type="ORF">N7458_010632</name>
</gene>
<evidence type="ECO:0000259" key="7">
    <source>
        <dbReference type="Pfam" id="PF04082"/>
    </source>
</evidence>
<sequence>MQMTRKRPRSSPEADYTTPACNQCRSRKVSPLQTYRTQNAPPVAELVSPATFLPRSKGPTPPNNCENSVNIVVLMQERAKPRPDHARLHDFSSVLGRLDDVDRSLVRLSQQVESLTANCTAAAKPLALPITNDQNDPEMEMEDRPPQEVTSNQVLLNEGYGERLYGYPAALCLFRASRKLLGATLNAKPPSLRGPLAESMENAVLRTSLLRHYEIFPFRKGCTEPPINGDQGPLTSPPQVVVYSVLDRYLNHINLHVPVFEAGDLYGTIPDCYRSNGPPVHAAWLVCLNSIVLLTLHLDARVARRSGLDMDPWSKHSEVIDNALNNCRRVLADLDALLQPAVVNIQALIVLALVAREFFISAVFEKVCSAACKLAQSMGLHRCVGMGNDSALEARQRLFWILYAMDKTRVFLSGHSPDLYLFDSEFQPRLSTSHMPVASQLHSAAAHMMAVWEEIYIALYSARAVRLGAQHRHDQVDRLDRLCDECLPLIASQLSHDPGLRLMQLEIRYCYHVSKILIHRCHRMAEEWQKINEHAVSALQIITDVFEEPVTPGSCVVLGRMFQNYPLVAFHDLCLRYLTGEGSVDIAAMVPRLINVRRQLSSLEHKEMPSAYVTKLHLGVAWCTDLMSMITDSNEALEPTACLLTPSTSTDMDNFRPSASLEHEHATYWAGTSNTLTQEQADMLGEFADYFFDPTIFEGLLSEGHFAT</sequence>
<feature type="domain" description="Xylanolytic transcriptional activator regulatory" evidence="7">
    <location>
        <begin position="342"/>
        <end position="430"/>
    </location>
</feature>
<proteinExistence type="predicted"/>
<dbReference type="EMBL" id="JAPVEA010000008">
    <property type="protein sequence ID" value="KAJ5439634.1"/>
    <property type="molecule type" value="Genomic_DNA"/>
</dbReference>
<evidence type="ECO:0000256" key="6">
    <source>
        <dbReference type="SAM" id="MobiDB-lite"/>
    </source>
</evidence>
<keyword evidence="5" id="KW-0539">Nucleus</keyword>
<evidence type="ECO:0000256" key="4">
    <source>
        <dbReference type="ARBA" id="ARBA00023163"/>
    </source>
</evidence>
<dbReference type="Proteomes" id="UP001213681">
    <property type="component" value="Unassembled WGS sequence"/>
</dbReference>
<evidence type="ECO:0000256" key="1">
    <source>
        <dbReference type="ARBA" id="ARBA00004123"/>
    </source>
</evidence>
<accession>A0AAD6G030</accession>
<evidence type="ECO:0000256" key="3">
    <source>
        <dbReference type="ARBA" id="ARBA00023125"/>
    </source>
</evidence>
<evidence type="ECO:0000256" key="5">
    <source>
        <dbReference type="ARBA" id="ARBA00023242"/>
    </source>
</evidence>
<dbReference type="Pfam" id="PF04082">
    <property type="entry name" value="Fungal_trans"/>
    <property type="match status" value="1"/>
</dbReference>
<comment type="caution">
    <text evidence="8">The sequence shown here is derived from an EMBL/GenBank/DDBJ whole genome shotgun (WGS) entry which is preliminary data.</text>
</comment>
<comment type="subcellular location">
    <subcellularLocation>
        <location evidence="1">Nucleus</location>
    </subcellularLocation>
</comment>
<evidence type="ECO:0000313" key="8">
    <source>
        <dbReference type="EMBL" id="KAJ5439634.1"/>
    </source>
</evidence>
<keyword evidence="3" id="KW-0238">DNA-binding</keyword>
<dbReference type="GO" id="GO:0003700">
    <property type="term" value="F:DNA-binding transcription factor activity"/>
    <property type="evidence" value="ECO:0007669"/>
    <property type="project" value="InterPro"/>
</dbReference>
<dbReference type="GO" id="GO:0003677">
    <property type="term" value="F:DNA binding"/>
    <property type="evidence" value="ECO:0007669"/>
    <property type="project" value="UniProtKB-KW"/>
</dbReference>
<keyword evidence="9" id="KW-1185">Reference proteome</keyword>
<reference evidence="8" key="1">
    <citation type="submission" date="2022-12" db="EMBL/GenBank/DDBJ databases">
        <authorList>
            <person name="Petersen C."/>
        </authorList>
    </citation>
    <scope>NUCLEOTIDE SEQUENCE</scope>
    <source>
        <strain evidence="8">IBT 16125</strain>
    </source>
</reference>
<reference evidence="8" key="2">
    <citation type="journal article" date="2023" name="IMA Fungus">
        <title>Comparative genomic study of the Penicillium genus elucidates a diverse pangenome and 15 lateral gene transfer events.</title>
        <authorList>
            <person name="Petersen C."/>
            <person name="Sorensen T."/>
            <person name="Nielsen M.R."/>
            <person name="Sondergaard T.E."/>
            <person name="Sorensen J.L."/>
            <person name="Fitzpatrick D.A."/>
            <person name="Frisvad J.C."/>
            <person name="Nielsen K.L."/>
        </authorList>
    </citation>
    <scope>NUCLEOTIDE SEQUENCE</scope>
    <source>
        <strain evidence="8">IBT 16125</strain>
    </source>
</reference>
<dbReference type="GO" id="GO:0008270">
    <property type="term" value="F:zinc ion binding"/>
    <property type="evidence" value="ECO:0007669"/>
    <property type="project" value="InterPro"/>
</dbReference>
<dbReference type="InterPro" id="IPR007219">
    <property type="entry name" value="XnlR_reg_dom"/>
</dbReference>
<name>A0AAD6G030_9EURO</name>
<organism evidence="8 9">
    <name type="scientific">Penicillium daleae</name>
    <dbReference type="NCBI Taxonomy" id="63821"/>
    <lineage>
        <taxon>Eukaryota</taxon>
        <taxon>Fungi</taxon>
        <taxon>Dikarya</taxon>
        <taxon>Ascomycota</taxon>
        <taxon>Pezizomycotina</taxon>
        <taxon>Eurotiomycetes</taxon>
        <taxon>Eurotiomycetidae</taxon>
        <taxon>Eurotiales</taxon>
        <taxon>Aspergillaceae</taxon>
        <taxon>Penicillium</taxon>
    </lineage>
</organism>
<evidence type="ECO:0000313" key="9">
    <source>
        <dbReference type="Proteomes" id="UP001213681"/>
    </source>
</evidence>
<dbReference type="AlphaFoldDB" id="A0AAD6G030"/>
<dbReference type="PANTHER" id="PTHR46910">
    <property type="entry name" value="TRANSCRIPTION FACTOR PDR1"/>
    <property type="match status" value="1"/>
</dbReference>
<dbReference type="CDD" id="cd12148">
    <property type="entry name" value="fungal_TF_MHR"/>
    <property type="match status" value="1"/>
</dbReference>
<dbReference type="PANTHER" id="PTHR46910:SF37">
    <property type="entry name" value="ZN(II)2CYS6 TRANSCRIPTION FACTOR (EUROFUNG)"/>
    <property type="match status" value="1"/>
</dbReference>
<dbReference type="GeneID" id="81604257"/>
<feature type="region of interest" description="Disordered" evidence="6">
    <location>
        <begin position="1"/>
        <end position="29"/>
    </location>
</feature>
<dbReference type="GO" id="GO:0006351">
    <property type="term" value="P:DNA-templated transcription"/>
    <property type="evidence" value="ECO:0007669"/>
    <property type="project" value="InterPro"/>
</dbReference>
<evidence type="ECO:0000256" key="2">
    <source>
        <dbReference type="ARBA" id="ARBA00023015"/>
    </source>
</evidence>
<keyword evidence="2" id="KW-0805">Transcription regulation</keyword>
<dbReference type="RefSeq" id="XP_056762863.1">
    <property type="nucleotide sequence ID" value="XM_056914014.1"/>
</dbReference>
<dbReference type="InterPro" id="IPR050987">
    <property type="entry name" value="AtrR-like"/>
</dbReference>